<dbReference type="SUPFAM" id="SSF55979">
    <property type="entry name" value="DNA clamp"/>
    <property type="match status" value="2"/>
</dbReference>
<keyword evidence="7" id="KW-0239">DNA-directed DNA polymerase</keyword>
<name>A0A0F9W206_9ZZZZ</name>
<evidence type="ECO:0000256" key="1">
    <source>
        <dbReference type="ARBA" id="ARBA00004496"/>
    </source>
</evidence>
<organism evidence="11">
    <name type="scientific">marine sediment metagenome</name>
    <dbReference type="NCBI Taxonomy" id="412755"/>
    <lineage>
        <taxon>unclassified sequences</taxon>
        <taxon>metagenomes</taxon>
        <taxon>ecological metagenomes</taxon>
    </lineage>
</organism>
<keyword evidence="6" id="KW-0235">DNA replication</keyword>
<dbReference type="CDD" id="cd00140">
    <property type="entry name" value="beta_clamp"/>
    <property type="match status" value="1"/>
</dbReference>
<dbReference type="Gene3D" id="3.70.10.10">
    <property type="match status" value="1"/>
</dbReference>
<evidence type="ECO:0000259" key="9">
    <source>
        <dbReference type="Pfam" id="PF00712"/>
    </source>
</evidence>
<dbReference type="PANTHER" id="PTHR30478">
    <property type="entry name" value="DNA POLYMERASE III SUBUNIT BETA"/>
    <property type="match status" value="1"/>
</dbReference>
<keyword evidence="3" id="KW-0963">Cytoplasm</keyword>
<dbReference type="GO" id="GO:0006271">
    <property type="term" value="P:DNA strand elongation involved in DNA replication"/>
    <property type="evidence" value="ECO:0007669"/>
    <property type="project" value="TreeGrafter"/>
</dbReference>
<comment type="caution">
    <text evidence="11">The sequence shown here is derived from an EMBL/GenBank/DDBJ whole genome shotgun (WGS) entry which is preliminary data.</text>
</comment>
<dbReference type="GO" id="GO:0005737">
    <property type="term" value="C:cytoplasm"/>
    <property type="evidence" value="ECO:0007669"/>
    <property type="project" value="UniProtKB-SubCell"/>
</dbReference>
<dbReference type="Gene3D" id="3.10.150.10">
    <property type="entry name" value="DNA Polymerase III, subunit A, domain 2"/>
    <property type="match status" value="1"/>
</dbReference>
<dbReference type="SMART" id="SM00480">
    <property type="entry name" value="POL3Bc"/>
    <property type="match status" value="1"/>
</dbReference>
<comment type="subcellular location">
    <subcellularLocation>
        <location evidence="1">Cytoplasm</location>
    </subcellularLocation>
</comment>
<dbReference type="InterPro" id="IPR022635">
    <property type="entry name" value="DNA_polIII_beta_C"/>
</dbReference>
<keyword evidence="8" id="KW-0238">DNA-binding</keyword>
<keyword evidence="4" id="KW-0808">Transferase</keyword>
<dbReference type="GO" id="GO:0003887">
    <property type="term" value="F:DNA-directed DNA polymerase activity"/>
    <property type="evidence" value="ECO:0007669"/>
    <property type="project" value="UniProtKB-KW"/>
</dbReference>
<protein>
    <recommendedName>
        <fullName evidence="12">DNA polymerase III beta sliding clamp central domain-containing protein</fullName>
    </recommendedName>
</protein>
<evidence type="ECO:0000313" key="11">
    <source>
        <dbReference type="EMBL" id="KKN79726.1"/>
    </source>
</evidence>
<feature type="domain" description="DNA polymerase III beta sliding clamp C-terminal" evidence="10">
    <location>
        <begin position="222"/>
        <end position="330"/>
    </location>
</feature>
<dbReference type="InterPro" id="IPR022634">
    <property type="entry name" value="DNA_polIII_beta_N"/>
</dbReference>
<evidence type="ECO:0000259" key="10">
    <source>
        <dbReference type="Pfam" id="PF02768"/>
    </source>
</evidence>
<evidence type="ECO:0000256" key="7">
    <source>
        <dbReference type="ARBA" id="ARBA00022932"/>
    </source>
</evidence>
<keyword evidence="5" id="KW-0548">Nucleotidyltransferase</keyword>
<evidence type="ECO:0000256" key="3">
    <source>
        <dbReference type="ARBA" id="ARBA00022490"/>
    </source>
</evidence>
<evidence type="ECO:0000256" key="2">
    <source>
        <dbReference type="ARBA" id="ARBA00010752"/>
    </source>
</evidence>
<comment type="similarity">
    <text evidence="2">Belongs to the beta sliding clamp family.</text>
</comment>
<sequence>MKNSELLKIVNKASQLITTNMVVPILDCFLISNNQLIASDLETYYFAPIEFDGEFVIPIKKLKSILPKLPKEAEILLTGDSEKSQIHVDGNKKFEFTVESAKEYPKPPTAETLNGRLDEADIINIRNAKKNTSGDLLRLAMTGIFIGPEIVATNGHVLTWKKTSGVVNDPFIMPQIPVCLLENSRHVIYKDAGCKWIKLQPENTTDFFIFKTIDEKYPNYKAVIPEDVGYNFKISPKLLLNNLDLADLAANGNTHQARFTFDKNILFVKSYDLDFGNSFTDSIPVKYLKIPPFEIGFNSRLMQQLLKEKIKNESIEIKLAAPNKAIVIDDEALLMPVTLGNYLDNE</sequence>
<reference evidence="11" key="1">
    <citation type="journal article" date="2015" name="Nature">
        <title>Complex archaea that bridge the gap between prokaryotes and eukaryotes.</title>
        <authorList>
            <person name="Spang A."/>
            <person name="Saw J.H."/>
            <person name="Jorgensen S.L."/>
            <person name="Zaremba-Niedzwiedzka K."/>
            <person name="Martijn J."/>
            <person name="Lind A.E."/>
            <person name="van Eijk R."/>
            <person name="Schleper C."/>
            <person name="Guy L."/>
            <person name="Ettema T.J."/>
        </authorList>
    </citation>
    <scope>NUCLEOTIDE SEQUENCE</scope>
</reference>
<evidence type="ECO:0000256" key="4">
    <source>
        <dbReference type="ARBA" id="ARBA00022679"/>
    </source>
</evidence>
<dbReference type="Pfam" id="PF00712">
    <property type="entry name" value="DNA_pol3_beta"/>
    <property type="match status" value="1"/>
</dbReference>
<gene>
    <name evidence="11" type="ORF">LCGC14_0337480</name>
</gene>
<proteinExistence type="inferred from homology"/>
<dbReference type="GO" id="GO:0009360">
    <property type="term" value="C:DNA polymerase III complex"/>
    <property type="evidence" value="ECO:0007669"/>
    <property type="project" value="InterPro"/>
</dbReference>
<evidence type="ECO:0000256" key="6">
    <source>
        <dbReference type="ARBA" id="ARBA00022705"/>
    </source>
</evidence>
<dbReference type="GO" id="GO:0003677">
    <property type="term" value="F:DNA binding"/>
    <property type="evidence" value="ECO:0007669"/>
    <property type="project" value="UniProtKB-KW"/>
</dbReference>
<evidence type="ECO:0000256" key="5">
    <source>
        <dbReference type="ARBA" id="ARBA00022695"/>
    </source>
</evidence>
<dbReference type="EMBL" id="LAZR01000243">
    <property type="protein sequence ID" value="KKN79726.1"/>
    <property type="molecule type" value="Genomic_DNA"/>
</dbReference>
<dbReference type="InterPro" id="IPR046938">
    <property type="entry name" value="DNA_clamp_sf"/>
</dbReference>
<dbReference type="AlphaFoldDB" id="A0A0F9W206"/>
<dbReference type="InterPro" id="IPR001001">
    <property type="entry name" value="DNA_polIII_beta"/>
</dbReference>
<evidence type="ECO:0008006" key="12">
    <source>
        <dbReference type="Google" id="ProtNLM"/>
    </source>
</evidence>
<dbReference type="Pfam" id="PF02768">
    <property type="entry name" value="DNA_pol3_beta_3"/>
    <property type="match status" value="1"/>
</dbReference>
<feature type="domain" description="DNA polymerase III beta sliding clamp N-terminal" evidence="9">
    <location>
        <begin position="3"/>
        <end position="106"/>
    </location>
</feature>
<accession>A0A0F9W206</accession>
<dbReference type="PANTHER" id="PTHR30478:SF0">
    <property type="entry name" value="BETA SLIDING CLAMP"/>
    <property type="match status" value="1"/>
</dbReference>
<evidence type="ECO:0000256" key="8">
    <source>
        <dbReference type="ARBA" id="ARBA00023125"/>
    </source>
</evidence>
<dbReference type="GO" id="GO:0008408">
    <property type="term" value="F:3'-5' exonuclease activity"/>
    <property type="evidence" value="ECO:0007669"/>
    <property type="project" value="InterPro"/>
</dbReference>